<dbReference type="EMBL" id="CAMXCT030002369">
    <property type="protein sequence ID" value="CAL4784987.1"/>
    <property type="molecule type" value="Genomic_DNA"/>
</dbReference>
<dbReference type="AlphaFoldDB" id="A0A9P1CUG2"/>
<proteinExistence type="predicted"/>
<reference evidence="2 3" key="2">
    <citation type="submission" date="2024-05" db="EMBL/GenBank/DDBJ databases">
        <authorList>
            <person name="Chen Y."/>
            <person name="Shah S."/>
            <person name="Dougan E. K."/>
            <person name="Thang M."/>
            <person name="Chan C."/>
        </authorList>
    </citation>
    <scope>NUCLEOTIDE SEQUENCE [LARGE SCALE GENOMIC DNA]</scope>
</reference>
<dbReference type="Proteomes" id="UP001152797">
    <property type="component" value="Unassembled WGS sequence"/>
</dbReference>
<comment type="caution">
    <text evidence="1">The sequence shown here is derived from an EMBL/GenBank/DDBJ whole genome shotgun (WGS) entry which is preliminary data.</text>
</comment>
<evidence type="ECO:0000313" key="3">
    <source>
        <dbReference type="Proteomes" id="UP001152797"/>
    </source>
</evidence>
<dbReference type="EMBL" id="CAMXCT010002369">
    <property type="protein sequence ID" value="CAI3997675.1"/>
    <property type="molecule type" value="Genomic_DNA"/>
</dbReference>
<accession>A0A9P1CUG2</accession>
<reference evidence="1" key="1">
    <citation type="submission" date="2022-10" db="EMBL/GenBank/DDBJ databases">
        <authorList>
            <person name="Chen Y."/>
            <person name="Dougan E. K."/>
            <person name="Chan C."/>
            <person name="Rhodes N."/>
            <person name="Thang M."/>
        </authorList>
    </citation>
    <scope>NUCLEOTIDE SEQUENCE</scope>
</reference>
<gene>
    <name evidence="1" type="ORF">C1SCF055_LOCUS24034</name>
</gene>
<evidence type="ECO:0000313" key="2">
    <source>
        <dbReference type="EMBL" id="CAL4784987.1"/>
    </source>
</evidence>
<protein>
    <submittedName>
        <fullName evidence="2">UDP-glucose:glycoprotein glucosyltransferase A</fullName>
    </submittedName>
</protein>
<name>A0A9P1CUG2_9DINO</name>
<organism evidence="1">
    <name type="scientific">Cladocopium goreaui</name>
    <dbReference type="NCBI Taxonomy" id="2562237"/>
    <lineage>
        <taxon>Eukaryota</taxon>
        <taxon>Sar</taxon>
        <taxon>Alveolata</taxon>
        <taxon>Dinophyceae</taxon>
        <taxon>Suessiales</taxon>
        <taxon>Symbiodiniaceae</taxon>
        <taxon>Cladocopium</taxon>
    </lineage>
</organism>
<keyword evidence="3" id="KW-1185">Reference proteome</keyword>
<evidence type="ECO:0000313" key="1">
    <source>
        <dbReference type="EMBL" id="CAI3997675.1"/>
    </source>
</evidence>
<sequence length="183" mass="21063">MQLQLDKDLCDDAVDRIQQAFRELWPSKALQMDAPKLPSSGSFRLPFPVPSASINGRILSGLDLLERTLEQEIQREMEMISFSFMQFRRRADQLPLQQITNFAYGPKQLHPMFLQMEPKLLTAWYPGISAVSPRHVPLRPEHLAALPRWMLPAGPPVLYLVLLGAKDPVKLMQDRIWCFILRS</sequence>
<dbReference type="EMBL" id="CAMXCT020002369">
    <property type="protein sequence ID" value="CAL1151050.1"/>
    <property type="molecule type" value="Genomic_DNA"/>
</dbReference>